<comment type="similarity">
    <text evidence="7">Belongs to the TonB-dependent receptor family.</text>
</comment>
<dbReference type="Gene3D" id="2.170.130.10">
    <property type="entry name" value="TonB-dependent receptor, plug domain"/>
    <property type="match status" value="1"/>
</dbReference>
<evidence type="ECO:0000256" key="2">
    <source>
        <dbReference type="ARBA" id="ARBA00022448"/>
    </source>
</evidence>
<evidence type="ECO:0000256" key="6">
    <source>
        <dbReference type="ARBA" id="ARBA00023237"/>
    </source>
</evidence>
<dbReference type="NCBIfam" id="TIGR04057">
    <property type="entry name" value="SusC_RagA_signa"/>
    <property type="match status" value="1"/>
</dbReference>
<evidence type="ECO:0000256" key="7">
    <source>
        <dbReference type="PROSITE-ProRule" id="PRU01360"/>
    </source>
</evidence>
<evidence type="ECO:0000256" key="4">
    <source>
        <dbReference type="ARBA" id="ARBA00022692"/>
    </source>
</evidence>
<dbReference type="Gene3D" id="2.60.40.1120">
    <property type="entry name" value="Carboxypeptidase-like, regulatory domain"/>
    <property type="match status" value="1"/>
</dbReference>
<accession>A0A7W5H2N8</accession>
<dbReference type="InterPro" id="IPR023996">
    <property type="entry name" value="TonB-dep_OMP_SusC/RagA"/>
</dbReference>
<keyword evidence="6 7" id="KW-0998">Cell outer membrane</keyword>
<dbReference type="InterPro" id="IPR012910">
    <property type="entry name" value="Plug_dom"/>
</dbReference>
<dbReference type="SUPFAM" id="SSF56935">
    <property type="entry name" value="Porins"/>
    <property type="match status" value="1"/>
</dbReference>
<dbReference type="InterPro" id="IPR023997">
    <property type="entry name" value="TonB-dep_OMP_SusC/RagA_CS"/>
</dbReference>
<proteinExistence type="inferred from homology"/>
<dbReference type="RefSeq" id="WP_183413769.1">
    <property type="nucleotide sequence ID" value="NZ_JACHYB010000002.1"/>
</dbReference>
<dbReference type="InterPro" id="IPR039426">
    <property type="entry name" value="TonB-dep_rcpt-like"/>
</dbReference>
<evidence type="ECO:0000256" key="5">
    <source>
        <dbReference type="ARBA" id="ARBA00023136"/>
    </source>
</evidence>
<dbReference type="InterPro" id="IPR036942">
    <property type="entry name" value="Beta-barrel_TonB_sf"/>
</dbReference>
<dbReference type="InterPro" id="IPR037066">
    <property type="entry name" value="Plug_dom_sf"/>
</dbReference>
<sequence>MRILVLMGFCMWAGMLWSQTRSIHGIVKDEHGTTVIGASVVVKGTTIGTATDVNGMFSLNVPVSAKTLTVSFIGMITKEVPISGDHLVVVLQENSVALNEVVAIGYGTVSKKDLTGSVAAVTGKSIASIPVSNLAQAMQGKLPGVNIISQDGRPDASVSILVRGGTSISQSNQPLVLIDGVPGSLSDIPTDQVKSIFVLKDASSTAIYGARGANGVILVTTKQAETGKATVSYDGYVEFNTPTKYLATLNPYDYLKYVWANAAANGTAYETPFEQLFGLGSYTTNNSGGIESYRNMATDDIQRKVYNSSVSMNHDITISGGTDKTKILFFTNYVDNEGMKVNSYDKHATVSLKINQKLFDNVNVSLDTRYTNSTVVDDEGTTSGEGSTLSSAYRFRPIATSHILGDLNALTVGNVEQYGKNSLWDTYSPLARALDEDPRSLQQGIVSTLSMDWNIIKGLTYHSDFTMNSGWNQTKDWTGAIYNNYIDDATGEKLYAGAVDYQKSDSWGSRWSNTLNYKFNVAKIHKFDLLLGYELTNSGGTGMRITANHFPANFSEANAFAMINQYDQTAGTSSFSSSVSVPERIISYFGRANYNLLDRYLLTVTLRADGSSKFSPIHRWGYFPAAAFAWIMSEESFMKNINWLDNLKLRLSYGSVGNDDINSNLWSQLWASETDRRWQYALNQQYQESYTYANSAMANENLKWETTITRDFGVDFDILKSILSGTVDIYWNTTKDLLMQTTIPGITGFTSTYANIGQTSNKGIEISLSSTIFKNKDWDITASGNINFNRNNVDKLASNVTGLYGTNWASSATEPVDDYMLKVGSPVGLVRGYVYDGFYTTNDFTYANGVYTLKPGIPDLNSTLISVVHGIPSSARPSGQIAYPGLPKFKDLNHDGKIDETDCTVIGNMNPIHTGGFNINVTYKNIDFGTYFNWSYGNQIYNVNKLASLYGPKEAGVYENKLSILNNSYKIYDVENGQLVSLTTPAQLDAANANASLPLAYEETGVTSTLGIENGSYLRLNTLTIGYSFPKAMMKKAGMDHLRIYGSIYNLLTITGYSGLDPEVNANIAQNHNVYPTPGLDWGTYPRARSFVVGMNLSF</sequence>
<dbReference type="SUPFAM" id="SSF49464">
    <property type="entry name" value="Carboxypeptidase regulatory domain-like"/>
    <property type="match status" value="1"/>
</dbReference>
<comment type="caution">
    <text evidence="9">The sequence shown here is derived from an EMBL/GenBank/DDBJ whole genome shotgun (WGS) entry which is preliminary data.</text>
</comment>
<reference evidence="9 10" key="1">
    <citation type="submission" date="2020-08" db="EMBL/GenBank/DDBJ databases">
        <title>Genomic Encyclopedia of Type Strains, Phase IV (KMG-IV): sequencing the most valuable type-strain genomes for metagenomic binning, comparative biology and taxonomic classification.</title>
        <authorList>
            <person name="Goeker M."/>
        </authorList>
    </citation>
    <scope>NUCLEOTIDE SEQUENCE [LARGE SCALE GENOMIC DNA]</scope>
    <source>
        <strain evidence="9 10">DSM 27471</strain>
    </source>
</reference>
<keyword evidence="5 7" id="KW-0472">Membrane</keyword>
<dbReference type="NCBIfam" id="TIGR04056">
    <property type="entry name" value="OMP_RagA_SusC"/>
    <property type="match status" value="1"/>
</dbReference>
<evidence type="ECO:0000313" key="10">
    <source>
        <dbReference type="Proteomes" id="UP000544222"/>
    </source>
</evidence>
<dbReference type="Proteomes" id="UP000544222">
    <property type="component" value="Unassembled WGS sequence"/>
</dbReference>
<evidence type="ECO:0000256" key="3">
    <source>
        <dbReference type="ARBA" id="ARBA00022452"/>
    </source>
</evidence>
<dbReference type="Pfam" id="PF13715">
    <property type="entry name" value="CarbopepD_reg_2"/>
    <property type="match status" value="1"/>
</dbReference>
<dbReference type="AlphaFoldDB" id="A0A7W5H2N8"/>
<evidence type="ECO:0000256" key="1">
    <source>
        <dbReference type="ARBA" id="ARBA00004571"/>
    </source>
</evidence>
<organism evidence="9 10">
    <name type="scientific">Microbacter margulisiae</name>
    <dbReference type="NCBI Taxonomy" id="1350067"/>
    <lineage>
        <taxon>Bacteria</taxon>
        <taxon>Pseudomonadati</taxon>
        <taxon>Bacteroidota</taxon>
        <taxon>Bacteroidia</taxon>
        <taxon>Bacteroidales</taxon>
        <taxon>Porphyromonadaceae</taxon>
        <taxon>Microbacter</taxon>
    </lineage>
</organism>
<name>A0A7W5H2N8_9PORP</name>
<evidence type="ECO:0000313" key="9">
    <source>
        <dbReference type="EMBL" id="MBB3187970.1"/>
    </source>
</evidence>
<feature type="domain" description="TonB-dependent receptor plug" evidence="8">
    <location>
        <begin position="111"/>
        <end position="216"/>
    </location>
</feature>
<dbReference type="GO" id="GO:0009279">
    <property type="term" value="C:cell outer membrane"/>
    <property type="evidence" value="ECO:0007669"/>
    <property type="project" value="UniProtKB-SubCell"/>
</dbReference>
<dbReference type="EMBL" id="JACHYB010000002">
    <property type="protein sequence ID" value="MBB3187970.1"/>
    <property type="molecule type" value="Genomic_DNA"/>
</dbReference>
<keyword evidence="3 7" id="KW-1134">Transmembrane beta strand</keyword>
<keyword evidence="10" id="KW-1185">Reference proteome</keyword>
<comment type="subcellular location">
    <subcellularLocation>
        <location evidence="1 7">Cell outer membrane</location>
        <topology evidence="1 7">Multi-pass membrane protein</topology>
    </subcellularLocation>
</comment>
<dbReference type="Pfam" id="PF07715">
    <property type="entry name" value="Plug"/>
    <property type="match status" value="1"/>
</dbReference>
<evidence type="ECO:0000259" key="8">
    <source>
        <dbReference type="Pfam" id="PF07715"/>
    </source>
</evidence>
<keyword evidence="4 7" id="KW-0812">Transmembrane</keyword>
<keyword evidence="2 7" id="KW-0813">Transport</keyword>
<protein>
    <submittedName>
        <fullName evidence="9">TonB-linked SusC/RagA family outer membrane protein</fullName>
    </submittedName>
</protein>
<dbReference type="PROSITE" id="PS52016">
    <property type="entry name" value="TONB_DEPENDENT_REC_3"/>
    <property type="match status" value="1"/>
</dbReference>
<gene>
    <name evidence="9" type="ORF">FHX64_002168</name>
</gene>
<dbReference type="Gene3D" id="2.40.170.20">
    <property type="entry name" value="TonB-dependent receptor, beta-barrel domain"/>
    <property type="match status" value="1"/>
</dbReference>
<dbReference type="InterPro" id="IPR008969">
    <property type="entry name" value="CarboxyPept-like_regulatory"/>
</dbReference>